<reference evidence="3" key="2">
    <citation type="submission" date="2025-09" db="UniProtKB">
        <authorList>
            <consortium name="Ensembl"/>
        </authorList>
    </citation>
    <scope>IDENTIFICATION</scope>
</reference>
<keyword evidence="4" id="KW-1185">Reference proteome</keyword>
<dbReference type="Proteomes" id="UP000264820">
    <property type="component" value="Unplaced"/>
</dbReference>
<dbReference type="GO" id="GO:0005634">
    <property type="term" value="C:nucleus"/>
    <property type="evidence" value="ECO:0007669"/>
    <property type="project" value="TreeGrafter"/>
</dbReference>
<feature type="compositionally biased region" description="Basic and acidic residues" evidence="1">
    <location>
        <begin position="913"/>
        <end position="924"/>
    </location>
</feature>
<dbReference type="STRING" id="109280.ENSHCOP00000001921"/>
<evidence type="ECO:0000313" key="4">
    <source>
        <dbReference type="Proteomes" id="UP000264820"/>
    </source>
</evidence>
<feature type="compositionally biased region" description="Low complexity" evidence="1">
    <location>
        <begin position="168"/>
        <end position="182"/>
    </location>
</feature>
<sequence>MMGGSDTGSGDKDEVVSAAVHVPIGWQRRVHGGQVVYVSPSGTSLSSLDEVKTYLLTDGTCKCGLECPLVISKVFNFTLGVKVEQHKQPLGKAEQDMTKLCNHRRKVVAMAALCRSMQASHLPFGHLHNPEVSKGVGNCIPKRALVEHEEEDRGIYHPKFRLAPAPPQNNAHPNPSASPSSSHKFIYPYNGSSPGPHTGGNSHHPLDALRRLHHPPLSQTVPFTTSSSPPFPTYHVAQRSPRTPTPQNVSQGQKLPQTPETPASPLLRPLSSPPCSSPKSFVIGGRVSQTQAQHPHGVICGGSPLSPSPILSPSVHNMNSVSPQQRSHYPSASPSHVSDQGGSSTAAAEGLTASNLSRRRKSCSSSPHSPLPCGSPNPSPHIFKFKLEDILEQFKNSGNSSTNNHRLANPTNPSTLTNQSSHSPHAPPLKPANSTASLGTAPPGFGLNPAGISNTIVAPFLNHHSHQGQLPASTSFPASSLLSAAAKAQLASQVTHGQGSNVSCSQTSVSSSLEIMTEAQQRQSTKVTNSTLKNSHLSSPIAASRPHCPTLAAASSVLFPSPHSLAQSLASSLPQLPPKTEQNASHRKRRRRSPTVLSTIKDTQQLANGPQKPQPRECVSAIALNLSSLAFPRSVSASTSDVQNPNSVTPEHHHHLPPGQTSKFLTSKQTAHLSGTPRQAEALDITTGLAPTSLSLDPPTQPLSALLHLLSVQNAQAAASASNPAPAHLGSLSVEGGGHTKTQSPTPSPSPISPHSSGNHAQPPSPCRTSNTNMISLVPEMLSPTRTSTHFSSVQSQSQSLRLSPPQRHSSASSMLSRSNLALHNSSSPSLSHVAPTPLDRHHPTENHIPATDTVSRLLSPEASPQSMISNDTSTADPSHPQSDVSVALSTSPKPLDLSNHVLALLAASSTARQEERSSADHTTDIVMSSQENHSPGSGDSERGDLKNSASTKPLTPTSLEVVASSQLGEDCPQTPSAMNDSTAPLPLAEAFPFMNQDQLLQLLSSTGGLPSILDPTVLSSLHLGGLWLGGQNAQTPSTAATQNLVDQQPVMIQSETQQQSQDQQQKQQQINSNPLFPLLPLLSGVQGDIPLNLLGLLNPIPPPASASATGQESDLGLTEKPSHQALLMASLLLGQHQAPLLPLSGLSQVGQVSLEVPLQQPPQIPASLEGLMLDKAAALLDPSTLHGSGLLEVTQGLPLPPGAEGSVQALQSLLLPPQPATFLPFSPALLTAALNAADLPHTQLTPVQHTQPQELSDAGVDTLIPLSLQGKENPILQQLLPTLLNPAVLGDISGIAGLHNMVGIGAGSLLLPSVQTSSLGMPLLQGPDGTINLLNNIQLNLAPSSEGEKSDSLQETESPAPHCDIPASQISPEQVASPPPTPAQETSRPPHRGSDGRPLIDPYTSFMDTIYTSFLQINAKEQEDGVHSGPSDPTSPFCALPPVTFPMEHHTLSTPTPTQHQASAPVSLSPRRACSLRNPDLSRLSLEAAAHSPAQGTPKPTEDVATSPLQRKTVMVEGHTHPEPPLPSIYLEEAKTDCTGVDRQAGYLSPGDGCSGRPHKDAPGTLLHSEQGREQSGTVSGVRRGRKRKQTLQNVLEDFRDVDATTALEETKATTTALLKPDTSVRGRRRRGVRSQRQ</sequence>
<dbReference type="PANTHER" id="PTHR16112">
    <property type="entry name" value="METHYL-CPG BINDING PROTEIN, DROSOPHILA"/>
    <property type="match status" value="1"/>
</dbReference>
<dbReference type="RefSeq" id="XP_019728724.1">
    <property type="nucleotide sequence ID" value="XM_019873165.1"/>
</dbReference>
<accession>A0A3Q2XPG1</accession>
<feature type="compositionally biased region" description="Polar residues" evidence="1">
    <location>
        <begin position="1453"/>
        <end position="1467"/>
    </location>
</feature>
<dbReference type="OrthoDB" id="641149at2759"/>
<dbReference type="GeneTree" id="ENSGT00530000064137"/>
<feature type="region of interest" description="Disordered" evidence="1">
    <location>
        <begin position="159"/>
        <end position="379"/>
    </location>
</feature>
<feature type="compositionally biased region" description="Polar residues" evidence="1">
    <location>
        <begin position="395"/>
        <end position="423"/>
    </location>
</feature>
<feature type="compositionally biased region" description="Polar residues" evidence="1">
    <location>
        <begin position="758"/>
        <end position="772"/>
    </location>
</feature>
<feature type="region of interest" description="Disordered" evidence="1">
    <location>
        <begin position="1344"/>
        <end position="1403"/>
    </location>
</feature>
<feature type="compositionally biased region" description="Low complexity" evidence="1">
    <location>
        <begin position="303"/>
        <end position="314"/>
    </location>
</feature>
<feature type="compositionally biased region" description="Low complexity" evidence="1">
    <location>
        <begin position="218"/>
        <end position="228"/>
    </location>
</feature>
<feature type="compositionally biased region" description="Polar residues" evidence="1">
    <location>
        <begin position="190"/>
        <end position="201"/>
    </location>
</feature>
<protein>
    <submittedName>
        <fullName evidence="3">Proline-rich protein 36-like</fullName>
    </submittedName>
</protein>
<feature type="region of interest" description="Disordered" evidence="1">
    <location>
        <begin position="1423"/>
        <end position="1471"/>
    </location>
</feature>
<organism evidence="3 4">
    <name type="scientific">Hippocampus comes</name>
    <name type="common">Tiger tail seahorse</name>
    <dbReference type="NCBI Taxonomy" id="109280"/>
    <lineage>
        <taxon>Eukaryota</taxon>
        <taxon>Metazoa</taxon>
        <taxon>Chordata</taxon>
        <taxon>Craniata</taxon>
        <taxon>Vertebrata</taxon>
        <taxon>Euteleostomi</taxon>
        <taxon>Actinopterygii</taxon>
        <taxon>Neopterygii</taxon>
        <taxon>Teleostei</taxon>
        <taxon>Neoteleostei</taxon>
        <taxon>Acanthomorphata</taxon>
        <taxon>Syngnathiaria</taxon>
        <taxon>Syngnathiformes</taxon>
        <taxon>Syngnathoidei</taxon>
        <taxon>Syngnathidae</taxon>
        <taxon>Hippocampus</taxon>
    </lineage>
</organism>
<feature type="region of interest" description="Disordered" evidence="1">
    <location>
        <begin position="636"/>
        <end position="662"/>
    </location>
</feature>
<feature type="compositionally biased region" description="Polar residues" evidence="1">
    <location>
        <begin position="315"/>
        <end position="346"/>
    </location>
</feature>
<feature type="region of interest" description="Disordered" evidence="1">
    <location>
        <begin position="570"/>
        <end position="615"/>
    </location>
</feature>
<dbReference type="RefSeq" id="XP_019728723.1">
    <property type="nucleotide sequence ID" value="XM_019873164.1"/>
</dbReference>
<dbReference type="KEGG" id="hcq:109517792"/>
<feature type="region of interest" description="Disordered" evidence="1">
    <location>
        <begin position="1543"/>
        <end position="1590"/>
    </location>
</feature>
<feature type="compositionally biased region" description="Polar residues" evidence="1">
    <location>
        <begin position="240"/>
        <end position="261"/>
    </location>
</feature>
<dbReference type="SMART" id="SM00391">
    <property type="entry name" value="MBD"/>
    <property type="match status" value="1"/>
</dbReference>
<feature type="region of interest" description="Disordered" evidence="1">
    <location>
        <begin position="721"/>
        <end position="772"/>
    </location>
</feature>
<dbReference type="CTD" id="114785"/>
<feature type="region of interest" description="Disordered" evidence="1">
    <location>
        <begin position="910"/>
        <end position="958"/>
    </location>
</feature>
<feature type="compositionally biased region" description="Polar residues" evidence="1">
    <location>
        <begin position="595"/>
        <end position="608"/>
    </location>
</feature>
<evidence type="ECO:0000313" key="3">
    <source>
        <dbReference type="Ensembl" id="ENSHCOP00000001921.1"/>
    </source>
</evidence>
<feature type="region of interest" description="Disordered" evidence="1">
    <location>
        <begin position="395"/>
        <end position="442"/>
    </location>
</feature>
<dbReference type="GeneID" id="109517792"/>
<dbReference type="InterPro" id="IPR001739">
    <property type="entry name" value="Methyl_CpG_DNA-bd"/>
</dbReference>
<feature type="region of interest" description="Disordered" evidence="1">
    <location>
        <begin position="786"/>
        <end position="894"/>
    </location>
</feature>
<feature type="compositionally biased region" description="Basic residues" evidence="1">
    <location>
        <begin position="1627"/>
        <end position="1639"/>
    </location>
</feature>
<dbReference type="PROSITE" id="PS50982">
    <property type="entry name" value="MBD"/>
    <property type="match status" value="1"/>
</dbReference>
<evidence type="ECO:0000256" key="1">
    <source>
        <dbReference type="SAM" id="MobiDB-lite"/>
    </source>
</evidence>
<dbReference type="OMA" id="PFANFHH"/>
<evidence type="ECO:0000259" key="2">
    <source>
        <dbReference type="PROSITE" id="PS50982"/>
    </source>
</evidence>
<dbReference type="PANTHER" id="PTHR16112:SF17">
    <property type="entry name" value="METHYL-CPG-BINDING DOMAIN PROTEIN 6"/>
    <property type="match status" value="1"/>
</dbReference>
<feature type="compositionally biased region" description="Polar residues" evidence="1">
    <location>
        <begin position="636"/>
        <end position="649"/>
    </location>
</feature>
<dbReference type="InterPro" id="IPR016177">
    <property type="entry name" value="DNA-bd_dom_sf"/>
</dbReference>
<reference evidence="3" key="1">
    <citation type="submission" date="2025-08" db="UniProtKB">
        <authorList>
            <consortium name="Ensembl"/>
        </authorList>
    </citation>
    <scope>IDENTIFICATION</scope>
</reference>
<feature type="compositionally biased region" description="Pro residues" evidence="1">
    <location>
        <begin position="369"/>
        <end position="379"/>
    </location>
</feature>
<feature type="compositionally biased region" description="Low complexity" evidence="1">
    <location>
        <begin position="792"/>
        <end position="823"/>
    </location>
</feature>
<name>A0A3Q2XPG1_HIPCM</name>
<feature type="compositionally biased region" description="Polar residues" evidence="1">
    <location>
        <begin position="518"/>
        <end position="538"/>
    </location>
</feature>
<proteinExistence type="predicted"/>
<feature type="region of interest" description="Disordered" evidence="1">
    <location>
        <begin position="1614"/>
        <end position="1639"/>
    </location>
</feature>
<dbReference type="GO" id="GO:0003677">
    <property type="term" value="F:DNA binding"/>
    <property type="evidence" value="ECO:0007669"/>
    <property type="project" value="InterPro"/>
</dbReference>
<dbReference type="SUPFAM" id="SSF54171">
    <property type="entry name" value="DNA-binding domain"/>
    <property type="match status" value="1"/>
</dbReference>
<dbReference type="GO" id="GO:0003682">
    <property type="term" value="F:chromatin binding"/>
    <property type="evidence" value="ECO:0007669"/>
    <property type="project" value="TreeGrafter"/>
</dbReference>
<feature type="region of interest" description="Disordered" evidence="1">
    <location>
        <begin position="515"/>
        <end position="543"/>
    </location>
</feature>
<feature type="compositionally biased region" description="Polar residues" evidence="1">
    <location>
        <begin position="948"/>
        <end position="958"/>
    </location>
</feature>
<dbReference type="GO" id="GO:0010369">
    <property type="term" value="C:chromocenter"/>
    <property type="evidence" value="ECO:0007669"/>
    <property type="project" value="TreeGrafter"/>
</dbReference>
<feature type="compositionally biased region" description="Polar residues" evidence="1">
    <location>
        <begin position="926"/>
        <end position="938"/>
    </location>
</feature>
<feature type="compositionally biased region" description="Polar residues" evidence="1">
    <location>
        <begin position="853"/>
        <end position="893"/>
    </location>
</feature>
<dbReference type="Ensembl" id="ENSHCOT00000011285.1">
    <property type="protein sequence ID" value="ENSHCOP00000001921.1"/>
    <property type="gene ID" value="ENSHCOG00000002964.1"/>
</dbReference>
<feature type="domain" description="MBD" evidence="2">
    <location>
        <begin position="12"/>
        <end position="82"/>
    </location>
</feature>